<dbReference type="SUPFAM" id="SSF52540">
    <property type="entry name" value="P-loop containing nucleoside triphosphate hydrolases"/>
    <property type="match status" value="1"/>
</dbReference>
<dbReference type="GO" id="GO:0007018">
    <property type="term" value="P:microtubule-based movement"/>
    <property type="evidence" value="ECO:0007669"/>
    <property type="project" value="InterPro"/>
</dbReference>
<dbReference type="InterPro" id="IPR036961">
    <property type="entry name" value="Kinesin_motor_dom_sf"/>
</dbReference>
<evidence type="ECO:0000259" key="5">
    <source>
        <dbReference type="PROSITE" id="PS50067"/>
    </source>
</evidence>
<dbReference type="GO" id="GO:0016887">
    <property type="term" value="F:ATP hydrolysis activity"/>
    <property type="evidence" value="ECO:0007669"/>
    <property type="project" value="TreeGrafter"/>
</dbReference>
<dbReference type="InterPro" id="IPR001752">
    <property type="entry name" value="Kinesin_motor_dom"/>
</dbReference>
<feature type="region of interest" description="Disordered" evidence="3">
    <location>
        <begin position="315"/>
        <end position="341"/>
    </location>
</feature>
<dbReference type="SMART" id="SM00129">
    <property type="entry name" value="KISc"/>
    <property type="match status" value="1"/>
</dbReference>
<dbReference type="PROSITE" id="PS50067">
    <property type="entry name" value="KINESIN_MOTOR_2"/>
    <property type="match status" value="1"/>
</dbReference>
<dbReference type="InterPro" id="IPR027417">
    <property type="entry name" value="P-loop_NTPase"/>
</dbReference>
<comment type="similarity">
    <text evidence="1">Belongs to the TRAFAC class myosin-kinesin ATPase superfamily. Kinesin family.</text>
</comment>
<dbReference type="PRINTS" id="PR00380">
    <property type="entry name" value="KINESINHEAVY"/>
</dbReference>
<dbReference type="AlphaFoldDB" id="A0A7J6XWW7"/>
<feature type="transmembrane region" description="Helical" evidence="4">
    <location>
        <begin position="17"/>
        <end position="34"/>
    </location>
</feature>
<feature type="coiled-coil region" evidence="2">
    <location>
        <begin position="546"/>
        <end position="581"/>
    </location>
</feature>
<keyword evidence="2" id="KW-0175">Coiled coil</keyword>
<dbReference type="PANTHER" id="PTHR24115:SF953">
    <property type="entry name" value="PUTATIVE-RELATED"/>
    <property type="match status" value="1"/>
</dbReference>
<proteinExistence type="inferred from homology"/>
<gene>
    <name evidence="6" type="ORF">ECC02_008436</name>
</gene>
<evidence type="ECO:0000313" key="6">
    <source>
        <dbReference type="EMBL" id="KAF5218656.1"/>
    </source>
</evidence>
<keyword evidence="4" id="KW-1133">Transmembrane helix</keyword>
<dbReference type="InterPro" id="IPR027640">
    <property type="entry name" value="Kinesin-like_fam"/>
</dbReference>
<dbReference type="Pfam" id="PF00225">
    <property type="entry name" value="Kinesin"/>
    <property type="match status" value="2"/>
</dbReference>
<dbReference type="GO" id="GO:0005871">
    <property type="term" value="C:kinesin complex"/>
    <property type="evidence" value="ECO:0007669"/>
    <property type="project" value="TreeGrafter"/>
</dbReference>
<evidence type="ECO:0000256" key="4">
    <source>
        <dbReference type="SAM" id="Phobius"/>
    </source>
</evidence>
<reference evidence="6 7" key="1">
    <citation type="journal article" date="2019" name="Genome Biol. Evol.">
        <title>Nanopore Sequencing Significantly Improves Genome Assembly of the Protozoan Parasite Trypanosoma cruzi.</title>
        <authorList>
            <person name="Diaz-Viraque F."/>
            <person name="Pita S."/>
            <person name="Greif G."/>
            <person name="de Souza R.C.M."/>
            <person name="Iraola G."/>
            <person name="Robello C."/>
        </authorList>
    </citation>
    <scope>NUCLEOTIDE SEQUENCE [LARGE SCALE GENOMIC DNA]</scope>
    <source>
        <strain evidence="6 7">Berenice</strain>
    </source>
</reference>
<feature type="compositionally biased region" description="Basic and acidic residues" evidence="3">
    <location>
        <begin position="322"/>
        <end position="334"/>
    </location>
</feature>
<keyword evidence="1" id="KW-0547">Nucleotide-binding</keyword>
<dbReference type="GO" id="GO:0005524">
    <property type="term" value="F:ATP binding"/>
    <property type="evidence" value="ECO:0007669"/>
    <property type="project" value="UniProtKB-UniRule"/>
</dbReference>
<evidence type="ECO:0000256" key="2">
    <source>
        <dbReference type="SAM" id="Coils"/>
    </source>
</evidence>
<dbReference type="VEuPathDB" id="TriTrypDB:BCY84_13845"/>
<keyword evidence="4" id="KW-0472">Membrane</keyword>
<dbReference type="PANTHER" id="PTHR24115">
    <property type="entry name" value="KINESIN-RELATED"/>
    <property type="match status" value="1"/>
</dbReference>
<sequence>MYGVCACMVLVSNASDAFFFFFVVALLLLFFFGVGSLCLYLWMCVCVCVVYFLLWCFAAKRRSIDIGFTMDGNKKVTVAVRVRPILRDATSHAHMQEKFELEAVRRTGDTSLKVELQRQGEPTRSSVFNFDHIFDQESTQLEVYEDAVVDLVDAALSGANVTILAYGQTGSGKTFTVLGDVKPNPLENDLLTHESGIFLRVLSDLTEYRARQAKRGFHVVIGLSCVEIYNENIRDLFGGGPGTPPPPLKAVMIGDEVLLPSLITKEVTSLQAVFNEIQLAISRRKSRSTESNSTSSRSHCLFLIDILQRAATAPPPSLSMLETKKGGKEKEGKRIVTNGSGPGEIPFDGTVYRINGEREPVYGSKIMLADLAGSEKIAKSGVSGEGLAEATAINSSLTALGNVVHSLYEGGYVSYRTSNLTRLLKPTFAHQNSRVLLLSQVSPTQFTFDETISTLYFANKVKAMKVTTTTGAEAERLLFDYMESGKICDTLLADLHIFEAETQSKSAVIRRNCRQNDGLYYSTATNVKAKASMKERRTSIENTGALRFASEERDAIIRKAQQEEMQKEEEIQKRAQELANESVLEYSNLVAETKDSIANEEAASQRISLQTLQVASAGEASAIQTEEAAMFLALSARFAREHVAICKKQMSAIESEQEAISKQLNAMSLSSVEVPEIAEDNLKYAQACWGHTTAKRFFARCMELREIQGQYALLQKGCFSLGKWREKNKELMQRVQERAAQAAE</sequence>
<organism evidence="6 7">
    <name type="scientific">Trypanosoma cruzi</name>
    <dbReference type="NCBI Taxonomy" id="5693"/>
    <lineage>
        <taxon>Eukaryota</taxon>
        <taxon>Discoba</taxon>
        <taxon>Euglenozoa</taxon>
        <taxon>Kinetoplastea</taxon>
        <taxon>Metakinetoplastina</taxon>
        <taxon>Trypanosomatida</taxon>
        <taxon>Trypanosomatidae</taxon>
        <taxon>Trypanosoma</taxon>
        <taxon>Schizotrypanum</taxon>
    </lineage>
</organism>
<dbReference type="Proteomes" id="UP000583944">
    <property type="component" value="Unassembled WGS sequence"/>
</dbReference>
<accession>A0A7J6XWW7</accession>
<evidence type="ECO:0000256" key="1">
    <source>
        <dbReference type="PROSITE-ProRule" id="PRU00283"/>
    </source>
</evidence>
<keyword evidence="1" id="KW-0505">Motor protein</keyword>
<dbReference type="GO" id="GO:0005874">
    <property type="term" value="C:microtubule"/>
    <property type="evidence" value="ECO:0007669"/>
    <property type="project" value="TreeGrafter"/>
</dbReference>
<dbReference type="GO" id="GO:0008017">
    <property type="term" value="F:microtubule binding"/>
    <property type="evidence" value="ECO:0007669"/>
    <property type="project" value="InterPro"/>
</dbReference>
<comment type="caution">
    <text evidence="6">The sequence shown here is derived from an EMBL/GenBank/DDBJ whole genome shotgun (WGS) entry which is preliminary data.</text>
</comment>
<keyword evidence="1" id="KW-0067">ATP-binding</keyword>
<feature type="binding site" evidence="1">
    <location>
        <begin position="167"/>
        <end position="174"/>
    </location>
    <ligand>
        <name>ATP</name>
        <dbReference type="ChEBI" id="CHEBI:30616"/>
    </ligand>
</feature>
<dbReference type="GO" id="GO:0003777">
    <property type="term" value="F:microtubule motor activity"/>
    <property type="evidence" value="ECO:0007669"/>
    <property type="project" value="InterPro"/>
</dbReference>
<feature type="transmembrane region" description="Helical" evidence="4">
    <location>
        <begin position="40"/>
        <end position="58"/>
    </location>
</feature>
<feature type="domain" description="Kinesin motor" evidence="5">
    <location>
        <begin position="75"/>
        <end position="464"/>
    </location>
</feature>
<keyword evidence="4" id="KW-0812">Transmembrane</keyword>
<protein>
    <recommendedName>
        <fullName evidence="5">Kinesin motor domain-containing protein</fullName>
    </recommendedName>
</protein>
<dbReference type="VEuPathDB" id="TriTrypDB:ECC02_008436"/>
<evidence type="ECO:0000256" key="3">
    <source>
        <dbReference type="SAM" id="MobiDB-lite"/>
    </source>
</evidence>
<name>A0A7J6XWW7_TRYCR</name>
<evidence type="ECO:0000313" key="7">
    <source>
        <dbReference type="Proteomes" id="UP000583944"/>
    </source>
</evidence>
<dbReference type="Gene3D" id="3.40.850.10">
    <property type="entry name" value="Kinesin motor domain"/>
    <property type="match status" value="1"/>
</dbReference>
<dbReference type="EMBL" id="JABDHM010000090">
    <property type="protein sequence ID" value="KAF5218656.1"/>
    <property type="molecule type" value="Genomic_DNA"/>
</dbReference>